<dbReference type="PANTHER" id="PTHR46060">
    <property type="entry name" value="MARINER MOS1 TRANSPOSASE-LIKE PROTEIN"/>
    <property type="match status" value="1"/>
</dbReference>
<keyword evidence="5" id="KW-1185">Reference proteome</keyword>
<organism evidence="2 4">
    <name type="scientific">Rotaria socialis</name>
    <dbReference type="NCBI Taxonomy" id="392032"/>
    <lineage>
        <taxon>Eukaryota</taxon>
        <taxon>Metazoa</taxon>
        <taxon>Spiralia</taxon>
        <taxon>Gnathifera</taxon>
        <taxon>Rotifera</taxon>
        <taxon>Eurotatoria</taxon>
        <taxon>Bdelloidea</taxon>
        <taxon>Philodinida</taxon>
        <taxon>Philodinidae</taxon>
        <taxon>Rotaria</taxon>
    </lineage>
</organism>
<evidence type="ECO:0000259" key="1">
    <source>
        <dbReference type="Pfam" id="PF17906"/>
    </source>
</evidence>
<dbReference type="GO" id="GO:0000014">
    <property type="term" value="F:single-stranded DNA endodeoxyribonuclease activity"/>
    <property type="evidence" value="ECO:0007669"/>
    <property type="project" value="TreeGrafter"/>
</dbReference>
<dbReference type="Proteomes" id="UP000663825">
    <property type="component" value="Unassembled WGS sequence"/>
</dbReference>
<gene>
    <name evidence="2" type="ORF">TIS948_LOCUS13452</name>
    <name evidence="3" type="ORF">UJA718_LOCUS34227</name>
</gene>
<dbReference type="Gene3D" id="1.10.10.1450">
    <property type="match status" value="1"/>
</dbReference>
<evidence type="ECO:0000313" key="4">
    <source>
        <dbReference type="Proteomes" id="UP000663825"/>
    </source>
</evidence>
<dbReference type="EMBL" id="CAJOBP010030823">
    <property type="protein sequence ID" value="CAF4660417.1"/>
    <property type="molecule type" value="Genomic_DNA"/>
</dbReference>
<dbReference type="GO" id="GO:0003690">
    <property type="term" value="F:double-stranded DNA binding"/>
    <property type="evidence" value="ECO:0007669"/>
    <property type="project" value="TreeGrafter"/>
</dbReference>
<reference evidence="2" key="1">
    <citation type="submission" date="2021-02" db="EMBL/GenBank/DDBJ databases">
        <authorList>
            <person name="Nowell W R."/>
        </authorList>
    </citation>
    <scope>NUCLEOTIDE SEQUENCE</scope>
</reference>
<dbReference type="Proteomes" id="UP000663873">
    <property type="component" value="Unassembled WGS sequence"/>
</dbReference>
<sequence>MDVDLELGMNISCKELRVLLLHEFRLGHKTTEATSNISSTMSKDALFIRTAQHSFNWFKNDNFELDDLPRVGRPLEVDMDVLKQLAEEDPRLTTRCLAERLGCYHATVETHLRELGKTWKYGVWIPHELSPLQLQHRVDACMKLLTSHRNYQWLHNHITGDEKWVLHVNHTRKRQWLGAGQTGVSTPKNDLHPKKIMLSVWLGAKGIIHWELLPTGCTITADLYCKQLDRVAAKLQGKQDKIYFLHDDARPHIAKSTREKLLKLGWITVPHPPDSPDLAPTDYHLYRSPSNHLNEKKFDDEKHLKMDLADFFGQKSQDFYERVNFSLPERWRQAIDTNGAYIVES</sequence>
<dbReference type="GO" id="GO:0044774">
    <property type="term" value="P:mitotic DNA integrity checkpoint signaling"/>
    <property type="evidence" value="ECO:0007669"/>
    <property type="project" value="TreeGrafter"/>
</dbReference>
<dbReference type="GO" id="GO:0000793">
    <property type="term" value="C:condensed chromosome"/>
    <property type="evidence" value="ECO:0007669"/>
    <property type="project" value="TreeGrafter"/>
</dbReference>
<dbReference type="PANTHER" id="PTHR46060:SF2">
    <property type="entry name" value="HISTONE-LYSINE N-METHYLTRANSFERASE SETMAR"/>
    <property type="match status" value="1"/>
</dbReference>
<dbReference type="GO" id="GO:0044547">
    <property type="term" value="F:DNA topoisomerase binding"/>
    <property type="evidence" value="ECO:0007669"/>
    <property type="project" value="TreeGrafter"/>
</dbReference>
<dbReference type="GO" id="GO:0042800">
    <property type="term" value="F:histone H3K4 methyltransferase activity"/>
    <property type="evidence" value="ECO:0007669"/>
    <property type="project" value="TreeGrafter"/>
</dbReference>
<feature type="domain" description="Mos1 transposase HTH" evidence="1">
    <location>
        <begin position="15"/>
        <end position="62"/>
    </location>
</feature>
<dbReference type="GO" id="GO:0035861">
    <property type="term" value="C:site of double-strand break"/>
    <property type="evidence" value="ECO:0007669"/>
    <property type="project" value="TreeGrafter"/>
</dbReference>
<dbReference type="InterPro" id="IPR052709">
    <property type="entry name" value="Transposase-MT_Hybrid"/>
</dbReference>
<dbReference type="GO" id="GO:0005634">
    <property type="term" value="C:nucleus"/>
    <property type="evidence" value="ECO:0007669"/>
    <property type="project" value="TreeGrafter"/>
</dbReference>
<dbReference type="GO" id="GO:0006303">
    <property type="term" value="P:double-strand break repair via nonhomologous end joining"/>
    <property type="evidence" value="ECO:0007669"/>
    <property type="project" value="TreeGrafter"/>
</dbReference>
<evidence type="ECO:0000313" key="2">
    <source>
        <dbReference type="EMBL" id="CAF3217502.1"/>
    </source>
</evidence>
<dbReference type="InterPro" id="IPR041426">
    <property type="entry name" value="Mos1_HTH"/>
</dbReference>
<dbReference type="AlphaFoldDB" id="A0A817QK43"/>
<dbReference type="OrthoDB" id="616263at2759"/>
<dbReference type="Gene3D" id="3.30.420.10">
    <property type="entry name" value="Ribonuclease H-like superfamily/Ribonuclease H"/>
    <property type="match status" value="1"/>
</dbReference>
<dbReference type="Pfam" id="PF17906">
    <property type="entry name" value="HTH_48"/>
    <property type="match status" value="1"/>
</dbReference>
<dbReference type="GO" id="GO:0031297">
    <property type="term" value="P:replication fork processing"/>
    <property type="evidence" value="ECO:0007669"/>
    <property type="project" value="TreeGrafter"/>
</dbReference>
<comment type="caution">
    <text evidence="2">The sequence shown here is derived from an EMBL/GenBank/DDBJ whole genome shotgun (WGS) entry which is preliminary data.</text>
</comment>
<dbReference type="GO" id="GO:0000729">
    <property type="term" value="P:DNA double-strand break processing"/>
    <property type="evidence" value="ECO:0007669"/>
    <property type="project" value="TreeGrafter"/>
</dbReference>
<evidence type="ECO:0000313" key="3">
    <source>
        <dbReference type="EMBL" id="CAF4660417.1"/>
    </source>
</evidence>
<dbReference type="Gene3D" id="1.10.10.10">
    <property type="entry name" value="Winged helix-like DNA-binding domain superfamily/Winged helix DNA-binding domain"/>
    <property type="match status" value="1"/>
</dbReference>
<dbReference type="GO" id="GO:0003697">
    <property type="term" value="F:single-stranded DNA binding"/>
    <property type="evidence" value="ECO:0007669"/>
    <property type="project" value="TreeGrafter"/>
</dbReference>
<accession>A0A817QK43</accession>
<proteinExistence type="predicted"/>
<evidence type="ECO:0000313" key="5">
    <source>
        <dbReference type="Proteomes" id="UP000663873"/>
    </source>
</evidence>
<dbReference type="EMBL" id="CAJNXB010002116">
    <property type="protein sequence ID" value="CAF3217502.1"/>
    <property type="molecule type" value="Genomic_DNA"/>
</dbReference>
<dbReference type="InterPro" id="IPR001888">
    <property type="entry name" value="Transposase_1"/>
</dbReference>
<dbReference type="GO" id="GO:0046975">
    <property type="term" value="F:histone H3K36 methyltransferase activity"/>
    <property type="evidence" value="ECO:0007669"/>
    <property type="project" value="TreeGrafter"/>
</dbReference>
<protein>
    <recommendedName>
        <fullName evidence="1">Mos1 transposase HTH domain-containing protein</fullName>
    </recommendedName>
</protein>
<dbReference type="Pfam" id="PF01359">
    <property type="entry name" value="Transposase_1"/>
    <property type="match status" value="1"/>
</dbReference>
<name>A0A817QK43_9BILA</name>
<dbReference type="GO" id="GO:0015074">
    <property type="term" value="P:DNA integration"/>
    <property type="evidence" value="ECO:0007669"/>
    <property type="project" value="TreeGrafter"/>
</dbReference>
<dbReference type="InterPro" id="IPR036397">
    <property type="entry name" value="RNaseH_sf"/>
</dbReference>
<dbReference type="InterPro" id="IPR036388">
    <property type="entry name" value="WH-like_DNA-bd_sf"/>
</dbReference>